<evidence type="ECO:0000313" key="3">
    <source>
        <dbReference type="Proteomes" id="UP000192917"/>
    </source>
</evidence>
<feature type="compositionally biased region" description="Basic and acidic residues" evidence="1">
    <location>
        <begin position="144"/>
        <end position="158"/>
    </location>
</feature>
<dbReference type="EMBL" id="FWZX01000014">
    <property type="protein sequence ID" value="SMF40307.1"/>
    <property type="molecule type" value="Genomic_DNA"/>
</dbReference>
<dbReference type="AlphaFoldDB" id="A0A1Y6C700"/>
<gene>
    <name evidence="2" type="ORF">SAMN05428998_1149</name>
</gene>
<proteinExistence type="predicted"/>
<accession>A0A1Y6C700</accession>
<name>A0A1Y6C700_9PROT</name>
<evidence type="ECO:0008006" key="4">
    <source>
        <dbReference type="Google" id="ProtNLM"/>
    </source>
</evidence>
<evidence type="ECO:0000313" key="2">
    <source>
        <dbReference type="EMBL" id="SMF40307.1"/>
    </source>
</evidence>
<reference evidence="2 3" key="1">
    <citation type="submission" date="2017-04" db="EMBL/GenBank/DDBJ databases">
        <authorList>
            <person name="Afonso C.L."/>
            <person name="Miller P.J."/>
            <person name="Scott M.A."/>
            <person name="Spackman E."/>
            <person name="Goraichik I."/>
            <person name="Dimitrov K.M."/>
            <person name="Suarez D.L."/>
            <person name="Swayne D.E."/>
        </authorList>
    </citation>
    <scope>NUCLEOTIDE SEQUENCE [LARGE SCALE GENOMIC DNA]</scope>
    <source>
        <strain evidence="2 3">USBA 355</strain>
    </source>
</reference>
<organism evidence="2 3">
    <name type="scientific">Tistlia consotensis USBA 355</name>
    <dbReference type="NCBI Taxonomy" id="560819"/>
    <lineage>
        <taxon>Bacteria</taxon>
        <taxon>Pseudomonadati</taxon>
        <taxon>Pseudomonadota</taxon>
        <taxon>Alphaproteobacteria</taxon>
        <taxon>Rhodospirillales</taxon>
        <taxon>Rhodovibrionaceae</taxon>
        <taxon>Tistlia</taxon>
    </lineage>
</organism>
<evidence type="ECO:0000256" key="1">
    <source>
        <dbReference type="SAM" id="MobiDB-lite"/>
    </source>
</evidence>
<dbReference type="Proteomes" id="UP000192917">
    <property type="component" value="Unassembled WGS sequence"/>
</dbReference>
<dbReference type="STRING" id="560819.SAMN05428998_1149"/>
<dbReference type="RefSeq" id="WP_085123838.1">
    <property type="nucleotide sequence ID" value="NZ_FWZX01000014.1"/>
</dbReference>
<sequence length="171" mass="19450">MPAFNMTIDLDPNGVIVTVCEGRYDGEEWLRLRRELFESRYRVADYDGRPAVTDMRRCRLPKRDWATEFKIVADVMKREHRKPFRRAVIVSGEDGSELAVALLAEYQKLFHHPGVETRAFLDYDEGYAWALAGAPPADGDEGAPEQRTDAPKTVRDGQAHVTDPETLDERG</sequence>
<keyword evidence="3" id="KW-1185">Reference proteome</keyword>
<protein>
    <recommendedName>
        <fullName evidence="4">SpoIIAA-like</fullName>
    </recommendedName>
</protein>
<feature type="region of interest" description="Disordered" evidence="1">
    <location>
        <begin position="132"/>
        <end position="171"/>
    </location>
</feature>